<organism evidence="2 3">
    <name type="scientific">Dentipellis fragilis</name>
    <dbReference type="NCBI Taxonomy" id="205917"/>
    <lineage>
        <taxon>Eukaryota</taxon>
        <taxon>Fungi</taxon>
        <taxon>Dikarya</taxon>
        <taxon>Basidiomycota</taxon>
        <taxon>Agaricomycotina</taxon>
        <taxon>Agaricomycetes</taxon>
        <taxon>Russulales</taxon>
        <taxon>Hericiaceae</taxon>
        <taxon>Dentipellis</taxon>
    </lineage>
</organism>
<keyword evidence="3" id="KW-1185">Reference proteome</keyword>
<dbReference type="Proteomes" id="UP000298327">
    <property type="component" value="Unassembled WGS sequence"/>
</dbReference>
<proteinExistence type="predicted"/>
<protein>
    <submittedName>
        <fullName evidence="2">Uncharacterized protein</fullName>
    </submittedName>
</protein>
<reference evidence="2 3" key="1">
    <citation type="submission" date="2019-02" db="EMBL/GenBank/DDBJ databases">
        <title>Genome sequencing of the rare red list fungi Dentipellis fragilis.</title>
        <authorList>
            <person name="Buettner E."/>
            <person name="Kellner H."/>
        </authorList>
    </citation>
    <scope>NUCLEOTIDE SEQUENCE [LARGE SCALE GENOMIC DNA]</scope>
    <source>
        <strain evidence="2 3">DSM 105465</strain>
    </source>
</reference>
<feature type="compositionally biased region" description="Basic residues" evidence="1">
    <location>
        <begin position="44"/>
        <end position="54"/>
    </location>
</feature>
<accession>A0A4Y9YV36</accession>
<feature type="compositionally biased region" description="Low complexity" evidence="1">
    <location>
        <begin position="19"/>
        <end position="30"/>
    </location>
</feature>
<feature type="region of interest" description="Disordered" evidence="1">
    <location>
        <begin position="1"/>
        <end position="66"/>
    </location>
</feature>
<evidence type="ECO:0000313" key="3">
    <source>
        <dbReference type="Proteomes" id="UP000298327"/>
    </source>
</evidence>
<name>A0A4Y9YV36_9AGAM</name>
<dbReference type="AlphaFoldDB" id="A0A4Y9YV36"/>
<evidence type="ECO:0000313" key="2">
    <source>
        <dbReference type="EMBL" id="TFY66082.1"/>
    </source>
</evidence>
<dbReference type="EMBL" id="SEOQ01000279">
    <property type="protein sequence ID" value="TFY66082.1"/>
    <property type="molecule type" value="Genomic_DNA"/>
</dbReference>
<evidence type="ECO:0000256" key="1">
    <source>
        <dbReference type="SAM" id="MobiDB-lite"/>
    </source>
</evidence>
<dbReference type="OrthoDB" id="10442047at2759"/>
<sequence length="244" mass="28689">MSSQSQDFANPLTLYATTPDSSPAISSPPHSHQRTGSFEIKNISKPKPKPKRNHTALSEEDPAMVAGHRARMKDEFYLLEGEWREYPWSARPKTRREELQMLPRLCNDFESFDKQMARLDRMPNDPGLLSQIRAYMNERAASLERKREEAERQKRWEGVSRTIEGVKELLRHDDTPIKQRGEEIREVSREVRKFSQDVHRQDQGSRQIEHRADNYGYEVRSFGMSLAQRRRRIHQVRGEGRNTF</sequence>
<gene>
    <name evidence="2" type="ORF">EVG20_g4998</name>
</gene>
<comment type="caution">
    <text evidence="2">The sequence shown here is derived from an EMBL/GenBank/DDBJ whole genome shotgun (WGS) entry which is preliminary data.</text>
</comment>